<name>A0ABS8D6Z4_9NEIS</name>
<gene>
    <name evidence="3" type="ORF">LIN78_10480</name>
</gene>
<proteinExistence type="predicted"/>
<evidence type="ECO:0000313" key="4">
    <source>
        <dbReference type="Proteomes" id="UP001165395"/>
    </source>
</evidence>
<organism evidence="3 4">
    <name type="scientific">Leeia speluncae</name>
    <dbReference type="NCBI Taxonomy" id="2884804"/>
    <lineage>
        <taxon>Bacteria</taxon>
        <taxon>Pseudomonadati</taxon>
        <taxon>Pseudomonadota</taxon>
        <taxon>Betaproteobacteria</taxon>
        <taxon>Neisseriales</taxon>
        <taxon>Leeiaceae</taxon>
        <taxon>Leeia</taxon>
    </lineage>
</organism>
<dbReference type="RefSeq" id="WP_227180752.1">
    <property type="nucleotide sequence ID" value="NZ_JAJBZT010000005.1"/>
</dbReference>
<evidence type="ECO:0000256" key="1">
    <source>
        <dbReference type="SAM" id="SignalP"/>
    </source>
</evidence>
<evidence type="ECO:0000313" key="3">
    <source>
        <dbReference type="EMBL" id="MCB6183970.1"/>
    </source>
</evidence>
<reference evidence="3" key="1">
    <citation type="submission" date="2021-10" db="EMBL/GenBank/DDBJ databases">
        <title>The complete genome sequence of Leeia sp. TBRC 13508.</title>
        <authorList>
            <person name="Charoenyingcharoen P."/>
            <person name="Yukphan P."/>
        </authorList>
    </citation>
    <scope>NUCLEOTIDE SEQUENCE</scope>
    <source>
        <strain evidence="3">TBRC 13508</strain>
    </source>
</reference>
<dbReference type="Proteomes" id="UP001165395">
    <property type="component" value="Unassembled WGS sequence"/>
</dbReference>
<dbReference type="GO" id="GO:0016853">
    <property type="term" value="F:isomerase activity"/>
    <property type="evidence" value="ECO:0007669"/>
    <property type="project" value="UniProtKB-KW"/>
</dbReference>
<dbReference type="EMBL" id="JAJBZT010000005">
    <property type="protein sequence ID" value="MCB6183970.1"/>
    <property type="molecule type" value="Genomic_DNA"/>
</dbReference>
<feature type="signal peptide" evidence="1">
    <location>
        <begin position="1"/>
        <end position="28"/>
    </location>
</feature>
<keyword evidence="3" id="KW-0413">Isomerase</keyword>
<sequence>MFANSFCKKTKAFLWLVALWLTTSFAQAQPIWQSRLPTDLRVVGSGEMTWFGFSIYQARLWSKQYPFNPSQPYALELTYARNISKSEFVEASMDEMSRISGVSAKSSQMQQWQGWMEKAFIDVKPGDQLIGVHWPGVGCAFYSQSQLLSEIKDPEFAKNFFAIWLDPQSKDRRLREQLLGKRTSM</sequence>
<protein>
    <submittedName>
        <fullName evidence="3">Chalcone isomerase family protein</fullName>
    </submittedName>
</protein>
<accession>A0ABS8D6Z4</accession>
<keyword evidence="4" id="KW-1185">Reference proteome</keyword>
<feature type="chain" id="PRO_5046426740" evidence="1">
    <location>
        <begin position="29"/>
        <end position="185"/>
    </location>
</feature>
<dbReference type="Pfam" id="PF16036">
    <property type="entry name" value="Chalcone_3"/>
    <property type="match status" value="1"/>
</dbReference>
<feature type="domain" description="Chalcone isomerase" evidence="2">
    <location>
        <begin position="73"/>
        <end position="180"/>
    </location>
</feature>
<comment type="caution">
    <text evidence="3">The sequence shown here is derived from an EMBL/GenBank/DDBJ whole genome shotgun (WGS) entry which is preliminary data.</text>
</comment>
<dbReference type="InterPro" id="IPR016087">
    <property type="entry name" value="Chalcone_isomerase"/>
</dbReference>
<evidence type="ECO:0000259" key="2">
    <source>
        <dbReference type="Pfam" id="PF16036"/>
    </source>
</evidence>
<keyword evidence="1" id="KW-0732">Signal</keyword>